<protein>
    <submittedName>
        <fullName evidence="4">CBS domain-containing protein</fullName>
    </submittedName>
</protein>
<dbReference type="PANTHER" id="PTHR43080:SF2">
    <property type="entry name" value="CBS DOMAIN-CONTAINING PROTEIN"/>
    <property type="match status" value="1"/>
</dbReference>
<proteinExistence type="predicted"/>
<sequence>MADLIHSVLPMPRREITYIRPDESIRKCIDLMNALDIGALVVVDDEKKLIGIVSERDIVRSCLHKCVNLDTGKVADVVYKNVTILNSNDEVEKAMQAMTTTKRRHILIRDDERHDFVAIVSIGDLLYHILEDKSRIIEHLENYIHTY</sequence>
<organism evidence="4 5">
    <name type="scientific">Legionella lytica</name>
    <dbReference type="NCBI Taxonomy" id="96232"/>
    <lineage>
        <taxon>Bacteria</taxon>
        <taxon>Pseudomonadati</taxon>
        <taxon>Pseudomonadota</taxon>
        <taxon>Gammaproteobacteria</taxon>
        <taxon>Legionellales</taxon>
        <taxon>Legionellaceae</taxon>
        <taxon>Legionella</taxon>
    </lineage>
</organism>
<dbReference type="InterPro" id="IPR046342">
    <property type="entry name" value="CBS_dom_sf"/>
</dbReference>
<evidence type="ECO:0000313" key="4">
    <source>
        <dbReference type="EMBL" id="MFJ1267159.1"/>
    </source>
</evidence>
<dbReference type="SUPFAM" id="SSF54631">
    <property type="entry name" value="CBS-domain pair"/>
    <property type="match status" value="1"/>
</dbReference>
<dbReference type="EMBL" id="JBGORX010000001">
    <property type="protein sequence ID" value="MFJ1267159.1"/>
    <property type="molecule type" value="Genomic_DNA"/>
</dbReference>
<dbReference type="SMART" id="SM00116">
    <property type="entry name" value="CBS"/>
    <property type="match status" value="2"/>
</dbReference>
<dbReference type="PANTHER" id="PTHR43080">
    <property type="entry name" value="CBS DOMAIN-CONTAINING PROTEIN CBSX3, MITOCHONDRIAL"/>
    <property type="match status" value="1"/>
</dbReference>
<dbReference type="InterPro" id="IPR000644">
    <property type="entry name" value="CBS_dom"/>
</dbReference>
<dbReference type="Proteomes" id="UP001615550">
    <property type="component" value="Unassembled WGS sequence"/>
</dbReference>
<dbReference type="RefSeq" id="WP_400185709.1">
    <property type="nucleotide sequence ID" value="NZ_JBGORX010000001.1"/>
</dbReference>
<dbReference type="PROSITE" id="PS51371">
    <property type="entry name" value="CBS"/>
    <property type="match status" value="2"/>
</dbReference>
<dbReference type="Pfam" id="PF00571">
    <property type="entry name" value="CBS"/>
    <property type="match status" value="2"/>
</dbReference>
<name>A0ABW8D3B4_9GAMM</name>
<evidence type="ECO:0000256" key="2">
    <source>
        <dbReference type="PROSITE-ProRule" id="PRU00703"/>
    </source>
</evidence>
<dbReference type="InterPro" id="IPR051257">
    <property type="entry name" value="Diverse_CBS-Domain"/>
</dbReference>
<feature type="domain" description="CBS" evidence="3">
    <location>
        <begin position="78"/>
        <end position="135"/>
    </location>
</feature>
<keyword evidence="5" id="KW-1185">Reference proteome</keyword>
<evidence type="ECO:0000259" key="3">
    <source>
        <dbReference type="PROSITE" id="PS51371"/>
    </source>
</evidence>
<comment type="caution">
    <text evidence="4">The sequence shown here is derived from an EMBL/GenBank/DDBJ whole genome shotgun (WGS) entry which is preliminary data.</text>
</comment>
<keyword evidence="1 2" id="KW-0129">CBS domain</keyword>
<evidence type="ECO:0000313" key="5">
    <source>
        <dbReference type="Proteomes" id="UP001615550"/>
    </source>
</evidence>
<gene>
    <name evidence="4" type="ORF">ACD661_01170</name>
</gene>
<accession>A0ABW8D3B4</accession>
<dbReference type="Gene3D" id="3.10.580.10">
    <property type="entry name" value="CBS-domain"/>
    <property type="match status" value="1"/>
</dbReference>
<reference evidence="4 5" key="1">
    <citation type="submission" date="2024-08" db="EMBL/GenBank/DDBJ databases">
        <title>Draft Genome Sequence of Legionella lytica strain DSB2004, Isolated From a Fire Sprinkler System.</title>
        <authorList>
            <person name="Everhart A.D."/>
            <person name="Kidane D.T."/>
            <person name="Farone A.L."/>
            <person name="Farone M.B."/>
        </authorList>
    </citation>
    <scope>NUCLEOTIDE SEQUENCE [LARGE SCALE GENOMIC DNA]</scope>
    <source>
        <strain evidence="4 5">DSB2004</strain>
    </source>
</reference>
<feature type="domain" description="CBS" evidence="3">
    <location>
        <begin position="11"/>
        <end position="71"/>
    </location>
</feature>
<evidence type="ECO:0000256" key="1">
    <source>
        <dbReference type="ARBA" id="ARBA00023122"/>
    </source>
</evidence>